<dbReference type="InParanoid" id="K3Z294"/>
<organism evidence="1 2">
    <name type="scientific">Setaria italica</name>
    <name type="common">Foxtail millet</name>
    <name type="synonym">Panicum italicum</name>
    <dbReference type="NCBI Taxonomy" id="4555"/>
    <lineage>
        <taxon>Eukaryota</taxon>
        <taxon>Viridiplantae</taxon>
        <taxon>Streptophyta</taxon>
        <taxon>Embryophyta</taxon>
        <taxon>Tracheophyta</taxon>
        <taxon>Spermatophyta</taxon>
        <taxon>Magnoliopsida</taxon>
        <taxon>Liliopsida</taxon>
        <taxon>Poales</taxon>
        <taxon>Poaceae</taxon>
        <taxon>PACMAD clade</taxon>
        <taxon>Panicoideae</taxon>
        <taxon>Panicodae</taxon>
        <taxon>Paniceae</taxon>
        <taxon>Cenchrinae</taxon>
        <taxon>Setaria</taxon>
    </lineage>
</organism>
<reference evidence="1" key="2">
    <citation type="submission" date="2018-08" db="UniProtKB">
        <authorList>
            <consortium name="EnsemblPlants"/>
        </authorList>
    </citation>
    <scope>IDENTIFICATION</scope>
    <source>
        <strain evidence="1">Yugu1</strain>
    </source>
</reference>
<proteinExistence type="predicted"/>
<dbReference type="EnsemblPlants" id="KQK85559">
    <property type="protein sequence ID" value="KQK85559"/>
    <property type="gene ID" value="SETIT_020662mg"/>
</dbReference>
<dbReference type="HOGENOM" id="CLU_1513084_0_0_1"/>
<reference evidence="2" key="1">
    <citation type="journal article" date="2012" name="Nat. Biotechnol.">
        <title>Reference genome sequence of the model plant Setaria.</title>
        <authorList>
            <person name="Bennetzen J.L."/>
            <person name="Schmutz J."/>
            <person name="Wang H."/>
            <person name="Percifield R."/>
            <person name="Hawkins J."/>
            <person name="Pontaroli A.C."/>
            <person name="Estep M."/>
            <person name="Feng L."/>
            <person name="Vaughn J.N."/>
            <person name="Grimwood J."/>
            <person name="Jenkins J."/>
            <person name="Barry K."/>
            <person name="Lindquist E."/>
            <person name="Hellsten U."/>
            <person name="Deshpande S."/>
            <person name="Wang X."/>
            <person name="Wu X."/>
            <person name="Mitros T."/>
            <person name="Triplett J."/>
            <person name="Yang X."/>
            <person name="Ye C.Y."/>
            <person name="Mauro-Herrera M."/>
            <person name="Wang L."/>
            <person name="Li P."/>
            <person name="Sharma M."/>
            <person name="Sharma R."/>
            <person name="Ronald P.C."/>
            <person name="Panaud O."/>
            <person name="Kellogg E.A."/>
            <person name="Brutnell T.P."/>
            <person name="Doust A.N."/>
            <person name="Tuskan G.A."/>
            <person name="Rokhsar D."/>
            <person name="Devos K.M."/>
        </authorList>
    </citation>
    <scope>NUCLEOTIDE SEQUENCE [LARGE SCALE GENOMIC DNA]</scope>
    <source>
        <strain evidence="2">cv. Yugu1</strain>
    </source>
</reference>
<evidence type="ECO:0000313" key="2">
    <source>
        <dbReference type="Proteomes" id="UP000004995"/>
    </source>
</evidence>
<protein>
    <submittedName>
        <fullName evidence="1">Uncharacterized protein</fullName>
    </submittedName>
</protein>
<accession>K3Z294</accession>
<sequence length="178" mass="20328">MSTTAILYHRFTVNMHCNLKDHGAATRRCWHMHDRETDNVGKCQINHAVLDSWHRFVIDKGTHSSEISLAAGYTISLSNGFQATHAPWGSGISPTSCSQSHNPWVFVSRRLTHRIKIRLTHGVFMSDIRHHEFRTPASPFPHTCSSQPENMAQNVSTTYRYQHDILKIDTDVQHSKVI</sequence>
<name>K3Z294_SETIT</name>
<evidence type="ECO:0000313" key="1">
    <source>
        <dbReference type="EnsemblPlants" id="KQK85559"/>
    </source>
</evidence>
<dbReference type="Gramene" id="KQK85559">
    <property type="protein sequence ID" value="KQK85559"/>
    <property type="gene ID" value="SETIT_020662mg"/>
</dbReference>
<dbReference type="AlphaFoldDB" id="K3Z294"/>
<keyword evidence="2" id="KW-1185">Reference proteome</keyword>
<dbReference type="Proteomes" id="UP000004995">
    <property type="component" value="Unassembled WGS sequence"/>
</dbReference>